<feature type="region of interest" description="Disordered" evidence="1">
    <location>
        <begin position="1"/>
        <end position="24"/>
    </location>
</feature>
<comment type="caution">
    <text evidence="3">The sequence shown here is derived from an EMBL/GenBank/DDBJ whole genome shotgun (WGS) entry which is preliminary data.</text>
</comment>
<keyword evidence="4" id="KW-1185">Reference proteome</keyword>
<evidence type="ECO:0000256" key="2">
    <source>
        <dbReference type="SAM" id="Phobius"/>
    </source>
</evidence>
<gene>
    <name evidence="3" type="ORF">EV645_2431</name>
</gene>
<dbReference type="AlphaFoldDB" id="A0A4Q7XBF4"/>
<dbReference type="EMBL" id="SHKR01000011">
    <property type="protein sequence ID" value="RZU20203.1"/>
    <property type="molecule type" value="Genomic_DNA"/>
</dbReference>
<keyword evidence="2" id="KW-0472">Membrane</keyword>
<feature type="transmembrane region" description="Helical" evidence="2">
    <location>
        <begin position="45"/>
        <end position="65"/>
    </location>
</feature>
<evidence type="ECO:0000256" key="1">
    <source>
        <dbReference type="SAM" id="MobiDB-lite"/>
    </source>
</evidence>
<feature type="transmembrane region" description="Helical" evidence="2">
    <location>
        <begin position="117"/>
        <end position="150"/>
    </location>
</feature>
<sequence length="161" mass="17186">MEGTSERMSEQRGNLPGEERPGPYSGLFGAAPDTYGYQLTPPKQVTIASVIAIGLGVMCLLLAILTLTSAGDQISEVLTGSRGNAPVAVAAAMICAFIYLVPALYLRKRRRWSRYMLIAVAAMGIAAGVMALPASILGLAIHVTLLILMLQRPTKLWFGRP</sequence>
<proteinExistence type="predicted"/>
<evidence type="ECO:0000313" key="3">
    <source>
        <dbReference type="EMBL" id="RZU20203.1"/>
    </source>
</evidence>
<dbReference type="Proteomes" id="UP000292027">
    <property type="component" value="Unassembled WGS sequence"/>
</dbReference>
<feature type="transmembrane region" description="Helical" evidence="2">
    <location>
        <begin position="85"/>
        <end position="105"/>
    </location>
</feature>
<feature type="compositionally biased region" description="Basic and acidic residues" evidence="1">
    <location>
        <begin position="1"/>
        <end position="10"/>
    </location>
</feature>
<organism evidence="3 4">
    <name type="scientific">Kribbella rubisoli</name>
    <dbReference type="NCBI Taxonomy" id="3075929"/>
    <lineage>
        <taxon>Bacteria</taxon>
        <taxon>Bacillati</taxon>
        <taxon>Actinomycetota</taxon>
        <taxon>Actinomycetes</taxon>
        <taxon>Propionibacteriales</taxon>
        <taxon>Kribbellaceae</taxon>
        <taxon>Kribbella</taxon>
    </lineage>
</organism>
<accession>A0A4Q7XBF4</accession>
<evidence type="ECO:0000313" key="4">
    <source>
        <dbReference type="Proteomes" id="UP000292027"/>
    </source>
</evidence>
<keyword evidence="2" id="KW-1133">Transmembrane helix</keyword>
<name>A0A4Q7XBF4_9ACTN</name>
<keyword evidence="2" id="KW-0812">Transmembrane</keyword>
<reference evidence="3 4" key="1">
    <citation type="journal article" date="2015" name="Stand. Genomic Sci.">
        <title>Genomic Encyclopedia of Bacterial and Archaeal Type Strains, Phase III: the genomes of soil and plant-associated and newly described type strains.</title>
        <authorList>
            <person name="Whitman W.B."/>
            <person name="Woyke T."/>
            <person name="Klenk H.P."/>
            <person name="Zhou Y."/>
            <person name="Lilburn T.G."/>
            <person name="Beck B.J."/>
            <person name="De Vos P."/>
            <person name="Vandamme P."/>
            <person name="Eisen J.A."/>
            <person name="Garrity G."/>
            <person name="Hugenholtz P."/>
            <person name="Kyrpides N.C."/>
        </authorList>
    </citation>
    <scope>NUCLEOTIDE SEQUENCE [LARGE SCALE GENOMIC DNA]</scope>
    <source>
        <strain evidence="3 4">VKM Ac-2540</strain>
    </source>
</reference>
<protein>
    <submittedName>
        <fullName evidence="3">Uncharacterized protein</fullName>
    </submittedName>
</protein>